<reference evidence="2 3" key="1">
    <citation type="submission" date="2024-09" db="EMBL/GenBank/DDBJ databases">
        <title>Chromosome-scale assembly of Riccia fluitans.</title>
        <authorList>
            <person name="Paukszto L."/>
            <person name="Sawicki J."/>
            <person name="Karawczyk K."/>
            <person name="Piernik-Szablinska J."/>
            <person name="Szczecinska M."/>
            <person name="Mazdziarz M."/>
        </authorList>
    </citation>
    <scope>NUCLEOTIDE SEQUENCE [LARGE SCALE GENOMIC DNA]</scope>
    <source>
        <strain evidence="2">Rf_01</strain>
        <tissue evidence="2">Aerial parts of the thallus</tissue>
    </source>
</reference>
<accession>A0ABD1Z9D4</accession>
<dbReference type="Pfam" id="PF04248">
    <property type="entry name" value="NTP_transf_9"/>
    <property type="match status" value="1"/>
</dbReference>
<evidence type="ECO:0000313" key="3">
    <source>
        <dbReference type="Proteomes" id="UP001605036"/>
    </source>
</evidence>
<dbReference type="InterPro" id="IPR007361">
    <property type="entry name" value="DUF427"/>
</dbReference>
<dbReference type="EMBL" id="JBHFFA010000002">
    <property type="protein sequence ID" value="KAL2644411.1"/>
    <property type="molecule type" value="Genomic_DNA"/>
</dbReference>
<proteinExistence type="predicted"/>
<protein>
    <recommendedName>
        <fullName evidence="1">DUF427 domain-containing protein</fullName>
    </recommendedName>
</protein>
<sequence length="241" mass="26768">MAALLHREISRLCTTFCGYGIFPSSLPAITINAVPFRFGDRDLKAQVANCICKGERWQLHSAVNKRQESRKTSTLMAAAVVRDPVGPGQESVWDYPRPPRLEPVKERIRIIFNDEVVADTTNAHRVLETSHPPVYYLPSADVKMEHLARAPGSTFCEWKGSATWWTLSVGGKTAENVAWSYEDPTESFIPIKGYLAFYASPMDACYVGEEKAQPQPGNFYGGWVTSKVVGPFKGSTGSYGW</sequence>
<feature type="domain" description="DUF427" evidence="1">
    <location>
        <begin position="108"/>
        <end position="199"/>
    </location>
</feature>
<dbReference type="InterPro" id="IPR038694">
    <property type="entry name" value="DUF427_sf"/>
</dbReference>
<dbReference type="PANTHER" id="PTHR43058:SF1">
    <property type="entry name" value="DUF427 DOMAIN-CONTAINING PROTEIN"/>
    <property type="match status" value="1"/>
</dbReference>
<evidence type="ECO:0000259" key="1">
    <source>
        <dbReference type="Pfam" id="PF04248"/>
    </source>
</evidence>
<evidence type="ECO:0000313" key="2">
    <source>
        <dbReference type="EMBL" id="KAL2644411.1"/>
    </source>
</evidence>
<dbReference type="Proteomes" id="UP001605036">
    <property type="component" value="Unassembled WGS sequence"/>
</dbReference>
<gene>
    <name evidence="2" type="ORF">R1flu_011998</name>
</gene>
<dbReference type="PANTHER" id="PTHR43058">
    <property type="entry name" value="SLR0655 PROTEIN"/>
    <property type="match status" value="1"/>
</dbReference>
<name>A0ABD1Z9D4_9MARC</name>
<dbReference type="AlphaFoldDB" id="A0ABD1Z9D4"/>
<keyword evidence="3" id="KW-1185">Reference proteome</keyword>
<comment type="caution">
    <text evidence="2">The sequence shown here is derived from an EMBL/GenBank/DDBJ whole genome shotgun (WGS) entry which is preliminary data.</text>
</comment>
<organism evidence="2 3">
    <name type="scientific">Riccia fluitans</name>
    <dbReference type="NCBI Taxonomy" id="41844"/>
    <lineage>
        <taxon>Eukaryota</taxon>
        <taxon>Viridiplantae</taxon>
        <taxon>Streptophyta</taxon>
        <taxon>Embryophyta</taxon>
        <taxon>Marchantiophyta</taxon>
        <taxon>Marchantiopsida</taxon>
        <taxon>Marchantiidae</taxon>
        <taxon>Marchantiales</taxon>
        <taxon>Ricciaceae</taxon>
        <taxon>Riccia</taxon>
    </lineage>
</organism>
<dbReference type="Gene3D" id="2.170.150.40">
    <property type="entry name" value="Domain of unknown function (DUF427)"/>
    <property type="match status" value="1"/>
</dbReference>